<dbReference type="AlphaFoldDB" id="A0A7W7ISA4"/>
<evidence type="ECO:0000259" key="1">
    <source>
        <dbReference type="Pfam" id="PF10686"/>
    </source>
</evidence>
<organism evidence="2 3">
    <name type="scientific">Brevundimonas bullata</name>
    <dbReference type="NCBI Taxonomy" id="13160"/>
    <lineage>
        <taxon>Bacteria</taxon>
        <taxon>Pseudomonadati</taxon>
        <taxon>Pseudomonadota</taxon>
        <taxon>Alphaproteobacteria</taxon>
        <taxon>Caulobacterales</taxon>
        <taxon>Caulobacteraceae</taxon>
        <taxon>Brevundimonas</taxon>
    </lineage>
</organism>
<dbReference type="InterPro" id="IPR019627">
    <property type="entry name" value="YAcAr"/>
</dbReference>
<protein>
    <recommendedName>
        <fullName evidence="1">YspA cpYpsA-related SLOG domain-containing protein</fullName>
    </recommendedName>
</protein>
<dbReference type="RefSeq" id="WP_184273193.1">
    <property type="nucleotide sequence ID" value="NZ_CP194722.1"/>
</dbReference>
<evidence type="ECO:0000313" key="3">
    <source>
        <dbReference type="Proteomes" id="UP000539957"/>
    </source>
</evidence>
<evidence type="ECO:0000313" key="2">
    <source>
        <dbReference type="EMBL" id="MBB4799619.1"/>
    </source>
</evidence>
<name>A0A7W7ISA4_9CAUL</name>
<comment type="caution">
    <text evidence="2">The sequence shown here is derived from an EMBL/GenBank/DDBJ whole genome shotgun (WGS) entry which is preliminary data.</text>
</comment>
<dbReference type="Proteomes" id="UP000539957">
    <property type="component" value="Unassembled WGS sequence"/>
</dbReference>
<dbReference type="Pfam" id="PF10686">
    <property type="entry name" value="YAcAr"/>
    <property type="match status" value="1"/>
</dbReference>
<accession>A0A7W7ISA4</accession>
<keyword evidence="3" id="KW-1185">Reference proteome</keyword>
<reference evidence="2 3" key="1">
    <citation type="submission" date="2020-08" db="EMBL/GenBank/DDBJ databases">
        <title>Functional genomics of gut bacteria from endangered species of beetles.</title>
        <authorList>
            <person name="Carlos-Shanley C."/>
        </authorList>
    </citation>
    <scope>NUCLEOTIDE SEQUENCE [LARGE SCALE GENOMIC DNA]</scope>
    <source>
        <strain evidence="2 3">S00123</strain>
    </source>
</reference>
<proteinExistence type="predicted"/>
<sequence>MRSIQTLSAFAFSSKSDSAFDDLTASLGDGRPHPAEEALFQLGRALMTELLDVLADTALEDFQTVLGEALIGAFHSAAGRIERDADRARDAMRRLDRDFDGSEAADVELQEATARARAGDAATQAAERIRDAAAEAWTAATGEVWTAWRGSRRGSFLTAAQLEARQAIRALRERRADEAHHAGSVVAFRGAPTADTAEDAARIFDALNWALAEWPDMALATTGAKGAEKLAIRWAQQKGVTLILARADFDANGKAAPFKANDELIALEPVCCLTLAGSLDGSRAEVGRPFGPALNLGQKAMGQGLRHLAVRSRPH</sequence>
<feature type="domain" description="YspA cpYpsA-related SLOG" evidence="1">
    <location>
        <begin position="185"/>
        <end position="250"/>
    </location>
</feature>
<dbReference type="EMBL" id="JACHKY010000006">
    <property type="protein sequence ID" value="MBB4799619.1"/>
    <property type="molecule type" value="Genomic_DNA"/>
</dbReference>
<gene>
    <name evidence="2" type="ORF">HNP32_003377</name>
</gene>